<organism evidence="2 3">
    <name type="scientific">Polynucleobacter campilacus</name>
    <dbReference type="NCBI Taxonomy" id="1743163"/>
    <lineage>
        <taxon>Bacteria</taxon>
        <taxon>Pseudomonadati</taxon>
        <taxon>Pseudomonadota</taxon>
        <taxon>Betaproteobacteria</taxon>
        <taxon>Burkholderiales</taxon>
        <taxon>Burkholderiaceae</taxon>
        <taxon>Polynucleobacter</taxon>
    </lineage>
</organism>
<sequence>MLREVQIDRGNMHNKQLPLISILCICNMLWIGVANAQANYPSRTIQTIMPLQAGSGVDILMRPITQKMSENLGQAITIENIPGGAGLIGSAKVAQSPSDGYVLGAFNDSILTMLPNLYKKVDYDPVQSFTPISEVAAITFVLVANPSFPGSTAADLVRIAKDKPGKIDYASGGNGSPQHIGMEIFRQYTGAPIVHIPYRGAAAAVTDVMAGQVPVMISALSVVLPHIRAGKLKVLGVASKTRSPLLPNSPTISESVKGYEFSTWGALLAPKGTSPAIIEKLNESLTAALKDQKLREQLVQQGFEFVPLGPDHLKEMITQGLAKMKKVIKDGGIQPD</sequence>
<protein>
    <recommendedName>
        <fullName evidence="4">LacI family transcriptional regulator</fullName>
    </recommendedName>
</protein>
<dbReference type="EMBL" id="NGUP01000003">
    <property type="protein sequence ID" value="OWS69701.1"/>
    <property type="molecule type" value="Genomic_DNA"/>
</dbReference>
<dbReference type="Gene3D" id="3.40.190.10">
    <property type="entry name" value="Periplasmic binding protein-like II"/>
    <property type="match status" value="1"/>
</dbReference>
<dbReference type="Proteomes" id="UP000197528">
    <property type="component" value="Unassembled WGS sequence"/>
</dbReference>
<name>A0A254PYQ9_9BURK</name>
<evidence type="ECO:0000313" key="3">
    <source>
        <dbReference type="Proteomes" id="UP000197528"/>
    </source>
</evidence>
<dbReference type="SUPFAM" id="SSF53850">
    <property type="entry name" value="Periplasmic binding protein-like II"/>
    <property type="match status" value="1"/>
</dbReference>
<reference evidence="2 3" key="1">
    <citation type="submission" date="2017-05" db="EMBL/GenBank/DDBJ databases">
        <title>Genome of Polynucleobacter sp. MWH-Feld-100.</title>
        <authorList>
            <person name="Hahn M.W."/>
        </authorList>
    </citation>
    <scope>NUCLEOTIDE SEQUENCE [LARGE SCALE GENOMIC DNA]</scope>
    <source>
        <strain evidence="2 3">MWH-Feld-100</strain>
    </source>
</reference>
<evidence type="ECO:0008006" key="4">
    <source>
        <dbReference type="Google" id="ProtNLM"/>
    </source>
</evidence>
<dbReference type="Pfam" id="PF03401">
    <property type="entry name" value="TctC"/>
    <property type="match status" value="1"/>
</dbReference>
<evidence type="ECO:0000256" key="1">
    <source>
        <dbReference type="ARBA" id="ARBA00006987"/>
    </source>
</evidence>
<dbReference type="InterPro" id="IPR042100">
    <property type="entry name" value="Bug_dom1"/>
</dbReference>
<dbReference type="PIRSF" id="PIRSF017082">
    <property type="entry name" value="YflP"/>
    <property type="match status" value="1"/>
</dbReference>
<dbReference type="InterPro" id="IPR005064">
    <property type="entry name" value="BUG"/>
</dbReference>
<dbReference type="AlphaFoldDB" id="A0A254PYQ9"/>
<dbReference type="PANTHER" id="PTHR42928:SF5">
    <property type="entry name" value="BLR1237 PROTEIN"/>
    <property type="match status" value="1"/>
</dbReference>
<keyword evidence="3" id="KW-1185">Reference proteome</keyword>
<dbReference type="PANTHER" id="PTHR42928">
    <property type="entry name" value="TRICARBOXYLATE-BINDING PROTEIN"/>
    <property type="match status" value="1"/>
</dbReference>
<comment type="caution">
    <text evidence="2">The sequence shown here is derived from an EMBL/GenBank/DDBJ whole genome shotgun (WGS) entry which is preliminary data.</text>
</comment>
<gene>
    <name evidence="2" type="ORF">CBI31_05010</name>
</gene>
<dbReference type="Gene3D" id="3.40.190.150">
    <property type="entry name" value="Bordetella uptake gene, domain 1"/>
    <property type="match status" value="1"/>
</dbReference>
<evidence type="ECO:0000313" key="2">
    <source>
        <dbReference type="EMBL" id="OWS69701.1"/>
    </source>
</evidence>
<comment type="similarity">
    <text evidence="1">Belongs to the UPF0065 (bug) family.</text>
</comment>
<proteinExistence type="inferred from homology"/>
<accession>A0A254PYQ9</accession>
<dbReference type="CDD" id="cd07012">
    <property type="entry name" value="PBP2_Bug_TTT"/>
    <property type="match status" value="1"/>
</dbReference>